<evidence type="ECO:0000313" key="2">
    <source>
        <dbReference type="Proteomes" id="UP000785679"/>
    </source>
</evidence>
<sequence length="79" mass="9326">MVYSMEGQCFSNFKMDKDQFLKNLRKKSHLRLPFFTKNQVQKNSLLRKIQNKISVESSEKQKSTIDQILDSQSTRKKLG</sequence>
<name>A0A8J8NDW6_HALGN</name>
<accession>A0A8J8NDW6</accession>
<dbReference type="AlphaFoldDB" id="A0A8J8NDW6"/>
<dbReference type="Proteomes" id="UP000785679">
    <property type="component" value="Unassembled WGS sequence"/>
</dbReference>
<comment type="caution">
    <text evidence="1">The sequence shown here is derived from an EMBL/GenBank/DDBJ whole genome shotgun (WGS) entry which is preliminary data.</text>
</comment>
<gene>
    <name evidence="1" type="ORF">FGO68_gene9001</name>
</gene>
<proteinExistence type="predicted"/>
<keyword evidence="2" id="KW-1185">Reference proteome</keyword>
<organism evidence="1 2">
    <name type="scientific">Halteria grandinella</name>
    <dbReference type="NCBI Taxonomy" id="5974"/>
    <lineage>
        <taxon>Eukaryota</taxon>
        <taxon>Sar</taxon>
        <taxon>Alveolata</taxon>
        <taxon>Ciliophora</taxon>
        <taxon>Intramacronucleata</taxon>
        <taxon>Spirotrichea</taxon>
        <taxon>Stichotrichia</taxon>
        <taxon>Sporadotrichida</taxon>
        <taxon>Halteriidae</taxon>
        <taxon>Halteria</taxon>
    </lineage>
</organism>
<reference evidence="1" key="1">
    <citation type="submission" date="2019-06" db="EMBL/GenBank/DDBJ databases">
        <authorList>
            <person name="Zheng W."/>
        </authorList>
    </citation>
    <scope>NUCLEOTIDE SEQUENCE</scope>
    <source>
        <strain evidence="1">QDHG01</strain>
    </source>
</reference>
<dbReference type="EMBL" id="RRYP01020251">
    <property type="protein sequence ID" value="TNV72984.1"/>
    <property type="molecule type" value="Genomic_DNA"/>
</dbReference>
<evidence type="ECO:0000313" key="1">
    <source>
        <dbReference type="EMBL" id="TNV72984.1"/>
    </source>
</evidence>
<protein>
    <submittedName>
        <fullName evidence="1">Uncharacterized protein</fullName>
    </submittedName>
</protein>